<keyword evidence="4" id="KW-1185">Reference proteome</keyword>
<organism evidence="3 4">
    <name type="scientific">Artemisia annua</name>
    <name type="common">Sweet wormwood</name>
    <dbReference type="NCBI Taxonomy" id="35608"/>
    <lineage>
        <taxon>Eukaryota</taxon>
        <taxon>Viridiplantae</taxon>
        <taxon>Streptophyta</taxon>
        <taxon>Embryophyta</taxon>
        <taxon>Tracheophyta</taxon>
        <taxon>Spermatophyta</taxon>
        <taxon>Magnoliopsida</taxon>
        <taxon>eudicotyledons</taxon>
        <taxon>Gunneridae</taxon>
        <taxon>Pentapetalae</taxon>
        <taxon>asterids</taxon>
        <taxon>campanulids</taxon>
        <taxon>Asterales</taxon>
        <taxon>Asteraceae</taxon>
        <taxon>Asteroideae</taxon>
        <taxon>Anthemideae</taxon>
        <taxon>Artemisiinae</taxon>
        <taxon>Artemisia</taxon>
    </lineage>
</organism>
<accession>A0A2U1P5Y5</accession>
<sequence>MSDARFQFENPKSGFREWMPLDFQAYVTQDDDNLIGTLTIRETISYSAILRLPDKMPWSDKRALVESAIVEMGLQDCADTLALAWY</sequence>
<reference evidence="3 4" key="1">
    <citation type="journal article" date="2018" name="Mol. Plant">
        <title>The genome of Artemisia annua provides insight into the evolution of Asteraceae family and artemisinin biosynthesis.</title>
        <authorList>
            <person name="Shen Q."/>
            <person name="Zhang L."/>
            <person name="Liao Z."/>
            <person name="Wang S."/>
            <person name="Yan T."/>
            <person name="Shi P."/>
            <person name="Liu M."/>
            <person name="Fu X."/>
            <person name="Pan Q."/>
            <person name="Wang Y."/>
            <person name="Lv Z."/>
            <person name="Lu X."/>
            <person name="Zhang F."/>
            <person name="Jiang W."/>
            <person name="Ma Y."/>
            <person name="Chen M."/>
            <person name="Hao X."/>
            <person name="Li L."/>
            <person name="Tang Y."/>
            <person name="Lv G."/>
            <person name="Zhou Y."/>
            <person name="Sun X."/>
            <person name="Brodelius P.E."/>
            <person name="Rose J.K.C."/>
            <person name="Tang K."/>
        </authorList>
    </citation>
    <scope>NUCLEOTIDE SEQUENCE [LARGE SCALE GENOMIC DNA]</scope>
    <source>
        <strain evidence="4">cv. Huhao1</strain>
        <tissue evidence="3">Leaf</tissue>
    </source>
</reference>
<evidence type="ECO:0000313" key="3">
    <source>
        <dbReference type="EMBL" id="PWA81100.1"/>
    </source>
</evidence>
<protein>
    <submittedName>
        <fullName evidence="3">ABC-2 type transporter</fullName>
    </submittedName>
</protein>
<dbReference type="Proteomes" id="UP000245207">
    <property type="component" value="Unassembled WGS sequence"/>
</dbReference>
<dbReference type="AlphaFoldDB" id="A0A2U1P5Y5"/>
<evidence type="ECO:0000256" key="2">
    <source>
        <dbReference type="ARBA" id="ARBA00022448"/>
    </source>
</evidence>
<dbReference type="InterPro" id="IPR052215">
    <property type="entry name" value="Plant_ABCG"/>
</dbReference>
<dbReference type="InterPro" id="IPR027417">
    <property type="entry name" value="P-loop_NTPase"/>
</dbReference>
<dbReference type="PANTHER" id="PTHR48042">
    <property type="entry name" value="ABC TRANSPORTER G FAMILY MEMBER 11"/>
    <property type="match status" value="1"/>
</dbReference>
<dbReference type="STRING" id="35608.A0A2U1P5Y5"/>
<dbReference type="PANTHER" id="PTHR48042:SF11">
    <property type="entry name" value="ABC TRANSPORTER G FAMILY MEMBER 11"/>
    <property type="match status" value="1"/>
</dbReference>
<dbReference type="OrthoDB" id="66620at2759"/>
<name>A0A2U1P5Y5_ARTAN</name>
<dbReference type="Gene3D" id="3.40.50.300">
    <property type="entry name" value="P-loop containing nucleotide triphosphate hydrolases"/>
    <property type="match status" value="1"/>
</dbReference>
<comment type="caution">
    <text evidence="3">The sequence shown here is derived from an EMBL/GenBank/DDBJ whole genome shotgun (WGS) entry which is preliminary data.</text>
</comment>
<dbReference type="EMBL" id="PKPP01001633">
    <property type="protein sequence ID" value="PWA81100.1"/>
    <property type="molecule type" value="Genomic_DNA"/>
</dbReference>
<gene>
    <name evidence="3" type="ORF">CTI12_AA189810</name>
</gene>
<comment type="similarity">
    <text evidence="1">Belongs to the ABC transporter superfamily. ABCG family. Eye pigment precursor importer (TC 3.A.1.204) subfamily.</text>
</comment>
<evidence type="ECO:0000256" key="1">
    <source>
        <dbReference type="ARBA" id="ARBA00005814"/>
    </source>
</evidence>
<proteinExistence type="inferred from homology"/>
<evidence type="ECO:0000313" key="4">
    <source>
        <dbReference type="Proteomes" id="UP000245207"/>
    </source>
</evidence>
<keyword evidence="2" id="KW-0813">Transport</keyword>